<dbReference type="InterPro" id="IPR050275">
    <property type="entry name" value="PGM_Phosphatase"/>
</dbReference>
<dbReference type="Gene3D" id="3.40.50.1240">
    <property type="entry name" value="Phosphoglycerate mutase-like"/>
    <property type="match status" value="1"/>
</dbReference>
<dbReference type="InterPro" id="IPR029033">
    <property type="entry name" value="His_PPase_superfam"/>
</dbReference>
<dbReference type="PANTHER" id="PTHR48100:SF1">
    <property type="entry name" value="HISTIDINE PHOSPHATASE FAMILY PROTEIN-RELATED"/>
    <property type="match status" value="1"/>
</dbReference>
<evidence type="ECO:0000313" key="2">
    <source>
        <dbReference type="Proteomes" id="UP000831495"/>
    </source>
</evidence>
<dbReference type="RefSeq" id="WP_249514997.1">
    <property type="nucleotide sequence ID" value="NZ_CP093366.1"/>
</dbReference>
<protein>
    <submittedName>
        <fullName evidence="1">Histidine phosphatase family protein</fullName>
    </submittedName>
</protein>
<dbReference type="Pfam" id="PF00300">
    <property type="entry name" value="His_Phos_1"/>
    <property type="match status" value="1"/>
</dbReference>
<reference evidence="1" key="1">
    <citation type="journal article" date="2022" name="Int. J. Syst. Evol. Microbiol.">
        <title>Apilactobacillus apisilvae sp. nov., Nicolia spurrieriana gen. nov. sp. nov., Bombilactobacillus folatiphilus sp. nov. and Bombilactobacillus thymidiniphilus sp. nov., four new lactic acid bacterial isolates from stingless bees Tetragonula carbonaria and Austroplebeia australis.</title>
        <authorList>
            <person name="Oliphant S.A."/>
            <person name="Watson-Haigh N.S."/>
            <person name="Sumby K.M."/>
            <person name="Gardner J."/>
            <person name="Groom S."/>
            <person name="Jiranek V."/>
        </authorList>
    </citation>
    <scope>NUCLEOTIDE SEQUENCE</scope>
    <source>
        <strain evidence="1">SG4_D2</strain>
    </source>
</reference>
<dbReference type="EMBL" id="CP093366">
    <property type="protein sequence ID" value="UQS82719.1"/>
    <property type="molecule type" value="Genomic_DNA"/>
</dbReference>
<proteinExistence type="predicted"/>
<keyword evidence="2" id="KW-1185">Reference proteome</keyword>
<dbReference type="Proteomes" id="UP000831495">
    <property type="component" value="Chromosome"/>
</dbReference>
<sequence>MTQFYFVRHGKTQWNFEGRYQGSNGDSPLLPSSYRDIGLLANYLTDQKIDHIYTSPIKRAYITAKTLADDLGGDIPISKISALREFDLGILEGQKFVLAEEKYPQLIWAFRHDPSQYNPDIIQGETFDQVIRRTNEFIKQLAQADDSGQKTYLIVSHGAALVAMIKSLLGVPLAQMRKEGGMSNTGLTILQTSNHGQTFELLKWNDTSYLRRNLDITDTI</sequence>
<name>A0ABY4PAY6_9LACO</name>
<organism evidence="1 2">
    <name type="scientific">Bombilactobacillus folatiphilus</name>
    <dbReference type="NCBI Taxonomy" id="2923362"/>
    <lineage>
        <taxon>Bacteria</taxon>
        <taxon>Bacillati</taxon>
        <taxon>Bacillota</taxon>
        <taxon>Bacilli</taxon>
        <taxon>Lactobacillales</taxon>
        <taxon>Lactobacillaceae</taxon>
        <taxon>Bombilactobacillus</taxon>
    </lineage>
</organism>
<dbReference type="CDD" id="cd07067">
    <property type="entry name" value="HP_PGM_like"/>
    <property type="match status" value="1"/>
</dbReference>
<accession>A0ABY4PAY6</accession>
<dbReference type="SMART" id="SM00855">
    <property type="entry name" value="PGAM"/>
    <property type="match status" value="1"/>
</dbReference>
<dbReference type="InterPro" id="IPR013078">
    <property type="entry name" value="His_Pase_superF_clade-1"/>
</dbReference>
<dbReference type="SUPFAM" id="SSF53254">
    <property type="entry name" value="Phosphoglycerate mutase-like"/>
    <property type="match status" value="1"/>
</dbReference>
<evidence type="ECO:0000313" key="1">
    <source>
        <dbReference type="EMBL" id="UQS82719.1"/>
    </source>
</evidence>
<dbReference type="PANTHER" id="PTHR48100">
    <property type="entry name" value="BROAD-SPECIFICITY PHOSPHATASE YOR283W-RELATED"/>
    <property type="match status" value="1"/>
</dbReference>
<gene>
    <name evidence="1" type="ORF">MOO45_03505</name>
</gene>